<reference evidence="3" key="1">
    <citation type="submission" date="2025-08" db="UniProtKB">
        <authorList>
            <consortium name="RefSeq"/>
        </authorList>
    </citation>
    <scope>IDENTIFICATION</scope>
</reference>
<feature type="compositionally biased region" description="Low complexity" evidence="1">
    <location>
        <begin position="216"/>
        <end position="232"/>
    </location>
</feature>
<feature type="region of interest" description="Disordered" evidence="1">
    <location>
        <begin position="148"/>
        <end position="263"/>
    </location>
</feature>
<dbReference type="RefSeq" id="XP_024944057.1">
    <property type="nucleotide sequence ID" value="XM_025088289.1"/>
</dbReference>
<keyword evidence="2" id="KW-1185">Reference proteome</keyword>
<dbReference type="AlphaFoldDB" id="A0AAJ7RP77"/>
<gene>
    <name evidence="3" type="primary">LOC112494850</name>
</gene>
<evidence type="ECO:0000313" key="2">
    <source>
        <dbReference type="Proteomes" id="UP000694920"/>
    </source>
</evidence>
<evidence type="ECO:0000313" key="3">
    <source>
        <dbReference type="RefSeq" id="XP_024944057.1"/>
    </source>
</evidence>
<proteinExistence type="predicted"/>
<feature type="compositionally biased region" description="Low complexity" evidence="1">
    <location>
        <begin position="151"/>
        <end position="171"/>
    </location>
</feature>
<feature type="region of interest" description="Disordered" evidence="1">
    <location>
        <begin position="25"/>
        <end position="46"/>
    </location>
</feature>
<feature type="compositionally biased region" description="Basic residues" evidence="1">
    <location>
        <begin position="233"/>
        <end position="243"/>
    </location>
</feature>
<name>A0AAJ7RP77_CEPCN</name>
<feature type="region of interest" description="Disordered" evidence="1">
    <location>
        <begin position="486"/>
        <end position="516"/>
    </location>
</feature>
<feature type="compositionally biased region" description="Polar residues" evidence="1">
    <location>
        <begin position="202"/>
        <end position="214"/>
    </location>
</feature>
<feature type="region of interest" description="Disordered" evidence="1">
    <location>
        <begin position="76"/>
        <end position="105"/>
    </location>
</feature>
<evidence type="ECO:0000256" key="1">
    <source>
        <dbReference type="SAM" id="MobiDB-lite"/>
    </source>
</evidence>
<dbReference type="GeneID" id="112494850"/>
<dbReference type="KEGG" id="ccin:112494850"/>
<dbReference type="Proteomes" id="UP000694920">
    <property type="component" value="Unplaced"/>
</dbReference>
<protein>
    <submittedName>
        <fullName evidence="3">Uncharacterized protein LOC112494850</fullName>
    </submittedName>
</protein>
<sequence length="579" mass="63201">MSPASQGALEVERYIGSCLITSNARAGAHKSAKKQENGARGKPRYLQNYNNEQCPVQYAPPGTWAGAPLISMTSSLRRTNQRSSPSPGAQQQQQQPIKENEQLSSHLHNRSPLTRLAIQTQGAPLILAGRFHNRGKINNGAMSNGNVAIGNSNNTTSNNSANVTSASNANAGRCPPARGQRGSGEPAKKLTTKESTAGKDNGGSNVANIDSLSIASDESSGSNNSENSLPRIIKPRKRRKKDRKPPNVAGPADTAKPDELGTAISEQSSIVTLKPYVPVCYERYEAHRGHRRPPVPRESYGRPQSTHEIVDTRQRYHHRHMVKVLDGNRNVVVPPVRVNHTKNYRNGTGIPFIHDYGETATGCEEGLAEGGPGSCQCRYCDPSGLIWDVDQNGYSPFLTPPLQAPQCNDYSNVHYSHVPLFLSRPLCQETTPVELFDEAPRLHMERENGTILRRSWSDPTSYFSEEILPNRSVGVIGDRGLTEASKGKVTSWRGSTSSTGSSASSSTPGVPSQGLEVSTEIVTSPNGHRDLEIKFYSSSPTATIPEDKAIFPDEDFSDIWSYHESKLQQDFRTLLQAEE</sequence>
<feature type="compositionally biased region" description="Polar residues" evidence="1">
    <location>
        <begin position="76"/>
        <end position="89"/>
    </location>
</feature>
<feature type="compositionally biased region" description="Low complexity" evidence="1">
    <location>
        <begin position="494"/>
        <end position="512"/>
    </location>
</feature>
<accession>A0AAJ7RP77</accession>
<organism evidence="2 3">
    <name type="scientific">Cephus cinctus</name>
    <name type="common">Wheat stem sawfly</name>
    <dbReference type="NCBI Taxonomy" id="211228"/>
    <lineage>
        <taxon>Eukaryota</taxon>
        <taxon>Metazoa</taxon>
        <taxon>Ecdysozoa</taxon>
        <taxon>Arthropoda</taxon>
        <taxon>Hexapoda</taxon>
        <taxon>Insecta</taxon>
        <taxon>Pterygota</taxon>
        <taxon>Neoptera</taxon>
        <taxon>Endopterygota</taxon>
        <taxon>Hymenoptera</taxon>
        <taxon>Cephoidea</taxon>
        <taxon>Cephidae</taxon>
        <taxon>Cephus</taxon>
    </lineage>
</organism>